<keyword evidence="3" id="KW-0479">Metal-binding</keyword>
<dbReference type="STRING" id="2094558.A0A314YQH1"/>
<dbReference type="GO" id="GO:0046872">
    <property type="term" value="F:metal ion binding"/>
    <property type="evidence" value="ECO:0007669"/>
    <property type="project" value="UniProtKB-KW"/>
</dbReference>
<comment type="similarity">
    <text evidence="2">Belongs to the inositol monophosphatase superfamily.</text>
</comment>
<dbReference type="PANTHER" id="PTHR43200:SF4">
    <property type="entry name" value="PAP-SPECIFIC PHOSPHATASE, MITOCHONDRIAL-RELATED"/>
    <property type="match status" value="1"/>
</dbReference>
<dbReference type="EMBL" id="PJQY01000877">
    <property type="protein sequence ID" value="PQQ07261.1"/>
    <property type="molecule type" value="Genomic_DNA"/>
</dbReference>
<name>A0A314YQH1_PRUYE</name>
<evidence type="ECO:0000256" key="5">
    <source>
        <dbReference type="ARBA" id="ARBA00022842"/>
    </source>
</evidence>
<comment type="caution">
    <text evidence="6">The sequence shown here is derived from an EMBL/GenBank/DDBJ whole genome shotgun (WGS) entry which is preliminary data.</text>
</comment>
<keyword evidence="7" id="KW-1185">Reference proteome</keyword>
<dbReference type="Gene3D" id="3.30.540.10">
    <property type="entry name" value="Fructose-1,6-Bisphosphatase, subunit A, domain 1"/>
    <property type="match status" value="1"/>
</dbReference>
<sequence length="118" mass="13366">MILAHSARHFSTVRFSQPNPVDRRRRFILRSSLPFGTEKAKYHRELEAAVDAVERACALCVEVQSSLLSSKRRVVEKNDQTPVTVADFGVQALLSLELGKRFPCIPLVAEKTLRLYVQ</sequence>
<dbReference type="OrthoDB" id="411145at2759"/>
<organism evidence="6 7">
    <name type="scientific">Prunus yedoensis var. nudiflora</name>
    <dbReference type="NCBI Taxonomy" id="2094558"/>
    <lineage>
        <taxon>Eukaryota</taxon>
        <taxon>Viridiplantae</taxon>
        <taxon>Streptophyta</taxon>
        <taxon>Embryophyta</taxon>
        <taxon>Tracheophyta</taxon>
        <taxon>Spermatophyta</taxon>
        <taxon>Magnoliopsida</taxon>
        <taxon>eudicotyledons</taxon>
        <taxon>Gunneridae</taxon>
        <taxon>Pentapetalae</taxon>
        <taxon>rosids</taxon>
        <taxon>fabids</taxon>
        <taxon>Rosales</taxon>
        <taxon>Rosaceae</taxon>
        <taxon>Amygdaloideae</taxon>
        <taxon>Amygdaleae</taxon>
        <taxon>Prunus</taxon>
    </lineage>
</organism>
<reference evidence="6 7" key="1">
    <citation type="submission" date="2018-02" db="EMBL/GenBank/DDBJ databases">
        <title>Draft genome of wild Prunus yedoensis var. nudiflora.</title>
        <authorList>
            <person name="Baek S."/>
            <person name="Kim J.-H."/>
            <person name="Choi K."/>
            <person name="Kim G.-B."/>
            <person name="Cho A."/>
            <person name="Jang H."/>
            <person name="Shin C.-H."/>
            <person name="Yu H.-J."/>
            <person name="Mun J.-H."/>
        </authorList>
    </citation>
    <scope>NUCLEOTIDE SEQUENCE [LARGE SCALE GENOMIC DNA]</scope>
    <source>
        <strain evidence="7">cv. Jeju island</strain>
        <tissue evidence="6">Leaf</tissue>
    </source>
</reference>
<dbReference type="Proteomes" id="UP000250321">
    <property type="component" value="Unassembled WGS sequence"/>
</dbReference>
<dbReference type="AlphaFoldDB" id="A0A314YQH1"/>
<comment type="cofactor">
    <cofactor evidence="1">
        <name>Mg(2+)</name>
        <dbReference type="ChEBI" id="CHEBI:18420"/>
    </cofactor>
</comment>
<dbReference type="GO" id="GO:0000103">
    <property type="term" value="P:sulfate assimilation"/>
    <property type="evidence" value="ECO:0007669"/>
    <property type="project" value="TreeGrafter"/>
</dbReference>
<keyword evidence="5" id="KW-0460">Magnesium</keyword>
<dbReference type="PANTHER" id="PTHR43200">
    <property type="entry name" value="PHOSPHATASE"/>
    <property type="match status" value="1"/>
</dbReference>
<gene>
    <name evidence="6" type="ORF">Pyn_15413</name>
</gene>
<keyword evidence="4" id="KW-0378">Hydrolase</keyword>
<accession>A0A314YQH1</accession>
<dbReference type="GO" id="GO:0008441">
    <property type="term" value="F:3'(2'),5'-bisphosphate nucleotidase activity"/>
    <property type="evidence" value="ECO:0007669"/>
    <property type="project" value="TreeGrafter"/>
</dbReference>
<evidence type="ECO:0000313" key="7">
    <source>
        <dbReference type="Proteomes" id="UP000250321"/>
    </source>
</evidence>
<evidence type="ECO:0000313" key="6">
    <source>
        <dbReference type="EMBL" id="PQQ07261.1"/>
    </source>
</evidence>
<dbReference type="SUPFAM" id="SSF56655">
    <property type="entry name" value="Carbohydrate phosphatase"/>
    <property type="match status" value="1"/>
</dbReference>
<protein>
    <submittedName>
        <fullName evidence="6">Putative PAP-specific phosphatase mitochondrial</fullName>
    </submittedName>
</protein>
<evidence type="ECO:0000256" key="4">
    <source>
        <dbReference type="ARBA" id="ARBA00022801"/>
    </source>
</evidence>
<proteinExistence type="inferred from homology"/>
<evidence type="ECO:0000256" key="2">
    <source>
        <dbReference type="ARBA" id="ARBA00009759"/>
    </source>
</evidence>
<evidence type="ECO:0000256" key="1">
    <source>
        <dbReference type="ARBA" id="ARBA00001946"/>
    </source>
</evidence>
<evidence type="ECO:0000256" key="3">
    <source>
        <dbReference type="ARBA" id="ARBA00022723"/>
    </source>
</evidence>
<dbReference type="InterPro" id="IPR051090">
    <property type="entry name" value="Inositol_monoP_superfamily"/>
</dbReference>